<sequence>MQLINFLAVSALATAALASPAPVSDAHFGGRCGLKGDAECAPGFFCQSLSVNFPVGGICLREVPPPTTTATPTPTPVSKPHFGGRCGLKGDKECPTGFFCQSLSVNFPVGGICL</sequence>
<accession>A0A4P9WIA0</accession>
<keyword evidence="1" id="KW-0732">Signal</keyword>
<protein>
    <submittedName>
        <fullName evidence="2">Uncharacterized protein</fullName>
    </submittedName>
</protein>
<feature type="signal peptide" evidence="1">
    <location>
        <begin position="1"/>
        <end position="18"/>
    </location>
</feature>
<keyword evidence="3" id="KW-1185">Reference proteome</keyword>
<name>A0A4P9WIA0_9FUNG</name>
<organism evidence="2 3">
    <name type="scientific">Blyttiomyces helicus</name>
    <dbReference type="NCBI Taxonomy" id="388810"/>
    <lineage>
        <taxon>Eukaryota</taxon>
        <taxon>Fungi</taxon>
        <taxon>Fungi incertae sedis</taxon>
        <taxon>Chytridiomycota</taxon>
        <taxon>Chytridiomycota incertae sedis</taxon>
        <taxon>Chytridiomycetes</taxon>
        <taxon>Chytridiomycetes incertae sedis</taxon>
        <taxon>Blyttiomyces</taxon>
    </lineage>
</organism>
<proteinExistence type="predicted"/>
<evidence type="ECO:0000313" key="3">
    <source>
        <dbReference type="Proteomes" id="UP000269721"/>
    </source>
</evidence>
<feature type="chain" id="PRO_5020625169" evidence="1">
    <location>
        <begin position="19"/>
        <end position="114"/>
    </location>
</feature>
<evidence type="ECO:0000313" key="2">
    <source>
        <dbReference type="EMBL" id="RKO91725.1"/>
    </source>
</evidence>
<dbReference type="Proteomes" id="UP000269721">
    <property type="component" value="Unassembled WGS sequence"/>
</dbReference>
<evidence type="ECO:0000256" key="1">
    <source>
        <dbReference type="SAM" id="SignalP"/>
    </source>
</evidence>
<gene>
    <name evidence="2" type="ORF">BDK51DRAFT_25528</name>
</gene>
<reference evidence="3" key="1">
    <citation type="journal article" date="2018" name="Nat. Microbiol.">
        <title>Leveraging single-cell genomics to expand the fungal tree of life.</title>
        <authorList>
            <person name="Ahrendt S.R."/>
            <person name="Quandt C.A."/>
            <person name="Ciobanu D."/>
            <person name="Clum A."/>
            <person name="Salamov A."/>
            <person name="Andreopoulos B."/>
            <person name="Cheng J.F."/>
            <person name="Woyke T."/>
            <person name="Pelin A."/>
            <person name="Henrissat B."/>
            <person name="Reynolds N.K."/>
            <person name="Benny G.L."/>
            <person name="Smith M.E."/>
            <person name="James T.Y."/>
            <person name="Grigoriev I.V."/>
        </authorList>
    </citation>
    <scope>NUCLEOTIDE SEQUENCE [LARGE SCALE GENOMIC DNA]</scope>
</reference>
<feature type="non-terminal residue" evidence="2">
    <location>
        <position position="114"/>
    </location>
</feature>
<dbReference type="EMBL" id="KZ994934">
    <property type="protein sequence ID" value="RKO91725.1"/>
    <property type="molecule type" value="Genomic_DNA"/>
</dbReference>
<dbReference type="AlphaFoldDB" id="A0A4P9WIA0"/>